<name>A0A2T5FWK2_9SPHN</name>
<sequence>MAQEQTPRQQAAEAAAIRRRWLTLGEVLAVAAVAISALTFWNSYSERSNAEAERDASARKADRAAATLLLRGTPARDGESIALAPLRDDQTIQSQTIRFPGALAVDPVETTGNARIEGDWFDSALRKARRAAGRSEDSQGDERLPIAIATRFLGGGALHEDIALYDIGYVVEGSFLGGSEVRLRGLSLIGRADAKSVPARLDALWKARHPKSVRP</sequence>
<keyword evidence="3" id="KW-1185">Reference proteome</keyword>
<keyword evidence="1" id="KW-1133">Transmembrane helix</keyword>
<accession>A0A2T5FWK2</accession>
<evidence type="ECO:0000256" key="1">
    <source>
        <dbReference type="SAM" id="Phobius"/>
    </source>
</evidence>
<feature type="transmembrane region" description="Helical" evidence="1">
    <location>
        <begin position="21"/>
        <end position="41"/>
    </location>
</feature>
<dbReference type="RefSeq" id="WP_107968508.1">
    <property type="nucleotide sequence ID" value="NZ_NWBU01000010.1"/>
</dbReference>
<dbReference type="AlphaFoldDB" id="A0A2T5FWK2"/>
<keyword evidence="1" id="KW-0472">Membrane</keyword>
<evidence type="ECO:0000313" key="3">
    <source>
        <dbReference type="Proteomes" id="UP000244162"/>
    </source>
</evidence>
<protein>
    <submittedName>
        <fullName evidence="2">Uncharacterized protein</fullName>
    </submittedName>
</protein>
<dbReference type="OrthoDB" id="7499953at2"/>
<comment type="caution">
    <text evidence="2">The sequence shown here is derived from an EMBL/GenBank/DDBJ whole genome shotgun (WGS) entry which is preliminary data.</text>
</comment>
<dbReference type="EMBL" id="NWBU01000010">
    <property type="protein sequence ID" value="PTQ10160.1"/>
    <property type="molecule type" value="Genomic_DNA"/>
</dbReference>
<evidence type="ECO:0000313" key="2">
    <source>
        <dbReference type="EMBL" id="PTQ10160.1"/>
    </source>
</evidence>
<organism evidence="2 3">
    <name type="scientific">Sphingomonas oleivorans</name>
    <dbReference type="NCBI Taxonomy" id="1735121"/>
    <lineage>
        <taxon>Bacteria</taxon>
        <taxon>Pseudomonadati</taxon>
        <taxon>Pseudomonadota</taxon>
        <taxon>Alphaproteobacteria</taxon>
        <taxon>Sphingomonadales</taxon>
        <taxon>Sphingomonadaceae</taxon>
        <taxon>Sphingomonas</taxon>
    </lineage>
</organism>
<reference evidence="2 3" key="1">
    <citation type="submission" date="2017-09" db="EMBL/GenBank/DDBJ databases">
        <title>Sphingomonas panjinensis sp.nov., isolated from oil-contaminated soil.</title>
        <authorList>
            <person name="Wang L."/>
            <person name="Chen L."/>
        </authorList>
    </citation>
    <scope>NUCLEOTIDE SEQUENCE [LARGE SCALE GENOMIC DNA]</scope>
    <source>
        <strain evidence="2 3">FW-11</strain>
    </source>
</reference>
<gene>
    <name evidence="2" type="ORF">CLG96_13625</name>
</gene>
<proteinExistence type="predicted"/>
<dbReference type="Proteomes" id="UP000244162">
    <property type="component" value="Unassembled WGS sequence"/>
</dbReference>
<keyword evidence="1" id="KW-0812">Transmembrane</keyword>